<evidence type="ECO:0000313" key="1">
    <source>
        <dbReference type="EMBL" id="AHH97569.1"/>
    </source>
</evidence>
<proteinExistence type="predicted"/>
<dbReference type="HOGENOM" id="CLU_1218478_0_0_11"/>
<dbReference type="InterPro" id="IPR025412">
    <property type="entry name" value="DUF4304"/>
</dbReference>
<organism evidence="1 2">
    <name type="scientific">Kutzneria albida DSM 43870</name>
    <dbReference type="NCBI Taxonomy" id="1449976"/>
    <lineage>
        <taxon>Bacteria</taxon>
        <taxon>Bacillati</taxon>
        <taxon>Actinomycetota</taxon>
        <taxon>Actinomycetes</taxon>
        <taxon>Pseudonocardiales</taxon>
        <taxon>Pseudonocardiaceae</taxon>
        <taxon>Kutzneria</taxon>
    </lineage>
</organism>
<protein>
    <recommendedName>
        <fullName evidence="3">DUF4304 domain-containing protein</fullName>
    </recommendedName>
</protein>
<gene>
    <name evidence="1" type="ORF">KALB_4206</name>
</gene>
<dbReference type="Proteomes" id="UP000019225">
    <property type="component" value="Chromosome"/>
</dbReference>
<dbReference type="AlphaFoldDB" id="W5WHB6"/>
<sequence>MLWRSWVAWQGVRMTAQAALRAALREVVGPAARGEGFSGSAPTWRMTNALGDWAVVSVQTSRYSTASSLHCVLNTAVAPAPWLAWQQQSLGSLPQAVPESLGLYRRRLHPTGTPAARDGWWEITGDDDARTAATDMVTQLATDGWPILRQLLHREAMLDQIRCGDLGFLQADHSPAYFARAEALLLAELGPSLQLDQALTTATQNTAPTHQNQDRAFADWVRARTTR</sequence>
<dbReference type="EMBL" id="CP007155">
    <property type="protein sequence ID" value="AHH97569.1"/>
    <property type="molecule type" value="Genomic_DNA"/>
</dbReference>
<dbReference type="Pfam" id="PF14137">
    <property type="entry name" value="DUF4304"/>
    <property type="match status" value="1"/>
</dbReference>
<reference evidence="1 2" key="1">
    <citation type="journal article" date="2014" name="BMC Genomics">
        <title>Complete genome sequence of producer of the glycopeptide antibiotic Aculeximycin Kutzneria albida DSM 43870T, a representative of minor genus of Pseudonocardiaceae.</title>
        <authorList>
            <person name="Rebets Y."/>
            <person name="Tokovenko B."/>
            <person name="Lushchyk I."/>
            <person name="Ruckert C."/>
            <person name="Zaburannyi N."/>
            <person name="Bechthold A."/>
            <person name="Kalinowski J."/>
            <person name="Luzhetskyy A."/>
        </authorList>
    </citation>
    <scope>NUCLEOTIDE SEQUENCE [LARGE SCALE GENOMIC DNA]</scope>
    <source>
        <strain evidence="1">DSM 43870</strain>
    </source>
</reference>
<evidence type="ECO:0000313" key="2">
    <source>
        <dbReference type="Proteomes" id="UP000019225"/>
    </source>
</evidence>
<name>W5WHB6_9PSEU</name>
<keyword evidence="2" id="KW-1185">Reference proteome</keyword>
<evidence type="ECO:0008006" key="3">
    <source>
        <dbReference type="Google" id="ProtNLM"/>
    </source>
</evidence>
<dbReference type="KEGG" id="kal:KALB_4206"/>
<accession>W5WHB6</accession>